<dbReference type="EMBL" id="JACHDZ010000002">
    <property type="protein sequence ID" value="MBB5343443.1"/>
    <property type="molecule type" value="Genomic_DNA"/>
</dbReference>
<protein>
    <submittedName>
        <fullName evidence="1">mRNA-degrading endonuclease YafQ of YafQ-DinJ toxin-antitoxin module</fullName>
    </submittedName>
</protein>
<proteinExistence type="predicted"/>
<dbReference type="InterPro" id="IPR024423">
    <property type="entry name" value="DUF3050"/>
</dbReference>
<keyword evidence="1" id="KW-0540">Nuclease</keyword>
<gene>
    <name evidence="1" type="ORF">HDF10_001418</name>
</gene>
<evidence type="ECO:0000313" key="2">
    <source>
        <dbReference type="Proteomes" id="UP000569092"/>
    </source>
</evidence>
<dbReference type="Pfam" id="PF11251">
    <property type="entry name" value="DUF3050"/>
    <property type="match status" value="1"/>
</dbReference>
<keyword evidence="1" id="KW-0255">Endonuclease</keyword>
<evidence type="ECO:0000313" key="1">
    <source>
        <dbReference type="EMBL" id="MBB5343443.1"/>
    </source>
</evidence>
<organism evidence="1 2">
    <name type="scientific">Tunturiibacter lichenicola</name>
    <dbReference type="NCBI Taxonomy" id="2051959"/>
    <lineage>
        <taxon>Bacteria</taxon>
        <taxon>Pseudomonadati</taxon>
        <taxon>Acidobacteriota</taxon>
        <taxon>Terriglobia</taxon>
        <taxon>Terriglobales</taxon>
        <taxon>Acidobacteriaceae</taxon>
        <taxon>Tunturiibacter</taxon>
    </lineage>
</organism>
<comment type="caution">
    <text evidence="1">The sequence shown here is derived from an EMBL/GenBank/DDBJ whole genome shotgun (WGS) entry which is preliminary data.</text>
</comment>
<dbReference type="AlphaFoldDB" id="A0A7W8N3G5"/>
<accession>A0A7W8N3G5</accession>
<reference evidence="1 2" key="1">
    <citation type="submission" date="2020-08" db="EMBL/GenBank/DDBJ databases">
        <title>Genomic Encyclopedia of Type Strains, Phase IV (KMG-V): Genome sequencing to study the core and pangenomes of soil and plant-associated prokaryotes.</title>
        <authorList>
            <person name="Whitman W."/>
        </authorList>
    </citation>
    <scope>NUCLEOTIDE SEQUENCE [LARGE SCALE GENOMIC DNA]</scope>
    <source>
        <strain evidence="1 2">M8US30</strain>
    </source>
</reference>
<dbReference type="Proteomes" id="UP000569092">
    <property type="component" value="Unassembled WGS sequence"/>
</dbReference>
<keyword evidence="1" id="KW-0378">Hydrolase</keyword>
<dbReference type="GO" id="GO:0004519">
    <property type="term" value="F:endonuclease activity"/>
    <property type="evidence" value="ECO:0007669"/>
    <property type="project" value="UniProtKB-KW"/>
</dbReference>
<sequence>MILLKQTEQLQILAERLRPLYDRLASHTLYGSFETVEDLHVFMELHVFAI</sequence>
<name>A0A7W8N3G5_9BACT</name>